<feature type="transmembrane region" description="Helical" evidence="6">
    <location>
        <begin position="213"/>
        <end position="232"/>
    </location>
</feature>
<feature type="region of interest" description="Disordered" evidence="5">
    <location>
        <begin position="373"/>
        <end position="409"/>
    </location>
</feature>
<name>A0A6P2BPK5_9ACTN</name>
<feature type="transmembrane region" description="Helical" evidence="6">
    <location>
        <begin position="346"/>
        <end position="367"/>
    </location>
</feature>
<protein>
    <submittedName>
        <fullName evidence="8">FUSC family protein</fullName>
    </submittedName>
</protein>
<evidence type="ECO:0000313" key="9">
    <source>
        <dbReference type="Proteomes" id="UP000460272"/>
    </source>
</evidence>
<gene>
    <name evidence="8" type="ORF">EAS64_32455</name>
</gene>
<comment type="subcellular location">
    <subcellularLocation>
        <location evidence="1">Membrane</location>
        <topology evidence="1">Multi-pass membrane protein</topology>
    </subcellularLocation>
</comment>
<proteinExistence type="predicted"/>
<evidence type="ECO:0000256" key="5">
    <source>
        <dbReference type="SAM" id="MobiDB-lite"/>
    </source>
</evidence>
<dbReference type="Proteomes" id="UP000460272">
    <property type="component" value="Unassembled WGS sequence"/>
</dbReference>
<feature type="transmembrane region" description="Helical" evidence="6">
    <location>
        <begin position="167"/>
        <end position="187"/>
    </location>
</feature>
<evidence type="ECO:0000256" key="1">
    <source>
        <dbReference type="ARBA" id="ARBA00004141"/>
    </source>
</evidence>
<dbReference type="GO" id="GO:0016020">
    <property type="term" value="C:membrane"/>
    <property type="evidence" value="ECO:0007669"/>
    <property type="project" value="UniProtKB-SubCell"/>
</dbReference>
<keyword evidence="3 6" id="KW-1133">Transmembrane helix</keyword>
<dbReference type="EMBL" id="RPFW01000007">
    <property type="protein sequence ID" value="TVZ01029.1"/>
    <property type="molecule type" value="Genomic_DNA"/>
</dbReference>
<evidence type="ECO:0000259" key="7">
    <source>
        <dbReference type="Pfam" id="PF13515"/>
    </source>
</evidence>
<keyword evidence="2 6" id="KW-0812">Transmembrane</keyword>
<dbReference type="AlphaFoldDB" id="A0A6P2BPK5"/>
<keyword evidence="9" id="KW-1185">Reference proteome</keyword>
<evidence type="ECO:0000256" key="4">
    <source>
        <dbReference type="ARBA" id="ARBA00023136"/>
    </source>
</evidence>
<keyword evidence="4 6" id="KW-0472">Membrane</keyword>
<accession>A0A6P2BPK5</accession>
<comment type="caution">
    <text evidence="8">The sequence shown here is derived from an EMBL/GenBank/DDBJ whole genome shotgun (WGS) entry which is preliminary data.</text>
</comment>
<dbReference type="InterPro" id="IPR049453">
    <property type="entry name" value="Memb_transporter_dom"/>
</dbReference>
<evidence type="ECO:0000256" key="2">
    <source>
        <dbReference type="ARBA" id="ARBA00022692"/>
    </source>
</evidence>
<feature type="transmembrane region" description="Helical" evidence="6">
    <location>
        <begin position="313"/>
        <end position="331"/>
    </location>
</feature>
<feature type="transmembrane region" description="Helical" evidence="6">
    <location>
        <begin position="110"/>
        <end position="130"/>
    </location>
</feature>
<dbReference type="OrthoDB" id="3849714at2"/>
<feature type="transmembrane region" description="Helical" evidence="6">
    <location>
        <begin position="261"/>
        <end position="281"/>
    </location>
</feature>
<evidence type="ECO:0000256" key="6">
    <source>
        <dbReference type="SAM" id="Phobius"/>
    </source>
</evidence>
<feature type="transmembrane region" description="Helical" evidence="6">
    <location>
        <begin position="37"/>
        <end position="54"/>
    </location>
</feature>
<evidence type="ECO:0000313" key="8">
    <source>
        <dbReference type="EMBL" id="TVZ01029.1"/>
    </source>
</evidence>
<reference evidence="8 9" key="1">
    <citation type="submission" date="2018-11" db="EMBL/GenBank/DDBJ databases">
        <title>Trebonia kvetii gen.nov., sp.nov., a novel acidophilic actinobacterium, and proposal of the new actinobacterial family Treboniaceae fam. nov.</title>
        <authorList>
            <person name="Rapoport D."/>
            <person name="Sagova-Mareckova M."/>
            <person name="Sedlacek I."/>
            <person name="Provaznik J."/>
            <person name="Kralova S."/>
            <person name="Pavlinic D."/>
            <person name="Benes V."/>
            <person name="Kopecky J."/>
        </authorList>
    </citation>
    <scope>NUCLEOTIDE SEQUENCE [LARGE SCALE GENOMIC DNA]</scope>
    <source>
        <strain evidence="8 9">15Tr583</strain>
    </source>
</reference>
<evidence type="ECO:0000256" key="3">
    <source>
        <dbReference type="ARBA" id="ARBA00022989"/>
    </source>
</evidence>
<feature type="transmembrane region" description="Helical" evidence="6">
    <location>
        <begin position="287"/>
        <end position="306"/>
    </location>
</feature>
<sequence length="409" mass="43441">MASASAREGQPVHSRKIVSWLSKVFELNPAGLNWPRAVLFLDVALVPLVVFWAIGYEQYLLSALFGALCAWLADPGGSYGQRASRIAVFALIGAGLTALGFGIGGDAWGWLVLAAFAVTLAGGLAVTFGVHRFVAALLLNIWFIVALGVAFSFHHQSRITSYTWAQVLAWTGGAALWIAATFIEWLIRGRQDRPQPIAEIPGDTSRRTLTRPVVMFAVIRALVIAGTVALAFGLNLSYGYWMPIAAMIAMKPSLQQATLIAVQRLAGTLIGAVAAALLLLIPANEHGLRLLSITIGLEVVAIVLLMHGVAIRFWNYALYTAAIAAGVLTLIDLPQPTNYSAEGYRLLWTLCGVAIGVLVMLLAGLLAKRTAKTPPGRPTGVPAQRKTTAEQDLPSPSGHGAKPGTPGRA</sequence>
<feature type="domain" description="Integral membrane bound transporter" evidence="7">
    <location>
        <begin position="228"/>
        <end position="359"/>
    </location>
</feature>
<feature type="transmembrane region" description="Helical" evidence="6">
    <location>
        <begin position="86"/>
        <end position="104"/>
    </location>
</feature>
<dbReference type="Pfam" id="PF13515">
    <property type="entry name" value="FUSC_2"/>
    <property type="match status" value="1"/>
</dbReference>
<organism evidence="8 9">
    <name type="scientific">Trebonia kvetii</name>
    <dbReference type="NCBI Taxonomy" id="2480626"/>
    <lineage>
        <taxon>Bacteria</taxon>
        <taxon>Bacillati</taxon>
        <taxon>Actinomycetota</taxon>
        <taxon>Actinomycetes</taxon>
        <taxon>Streptosporangiales</taxon>
        <taxon>Treboniaceae</taxon>
        <taxon>Trebonia</taxon>
    </lineage>
</organism>
<feature type="transmembrane region" description="Helical" evidence="6">
    <location>
        <begin position="137"/>
        <end position="155"/>
    </location>
</feature>